<comment type="caution">
    <text evidence="20">The sequence shown here is derived from an EMBL/GenBank/DDBJ whole genome shotgun (WGS) entry which is preliminary data.</text>
</comment>
<keyword evidence="13 17" id="KW-0460">Magnesium</keyword>
<evidence type="ECO:0000313" key="20">
    <source>
        <dbReference type="EMBL" id="EHM46838.1"/>
    </source>
</evidence>
<evidence type="ECO:0000256" key="8">
    <source>
        <dbReference type="ARBA" id="ARBA00022679"/>
    </source>
</evidence>
<comment type="subunit">
    <text evidence="5">Homotetramer.</text>
</comment>
<dbReference type="Pfam" id="PF02887">
    <property type="entry name" value="PK_C"/>
    <property type="match status" value="1"/>
</dbReference>
<dbReference type="HOGENOM" id="CLU_015439_0_2_6"/>
<evidence type="ECO:0000256" key="6">
    <source>
        <dbReference type="ARBA" id="ARBA00012142"/>
    </source>
</evidence>
<dbReference type="AlphaFoldDB" id="G9Y293"/>
<keyword evidence="11 17" id="KW-0418">Kinase</keyword>
<feature type="domain" description="Pyruvate kinase barrel" evidence="18">
    <location>
        <begin position="15"/>
        <end position="340"/>
    </location>
</feature>
<accession>G9Y293</accession>
<keyword evidence="9" id="KW-0479">Metal-binding</keyword>
<evidence type="ECO:0000256" key="16">
    <source>
        <dbReference type="NCBIfam" id="TIGR01064"/>
    </source>
</evidence>
<dbReference type="GO" id="GO:0000287">
    <property type="term" value="F:magnesium ion binding"/>
    <property type="evidence" value="ECO:0007669"/>
    <property type="project" value="UniProtKB-UniRule"/>
</dbReference>
<dbReference type="EMBL" id="AGCI01000010">
    <property type="protein sequence ID" value="EHM46838.1"/>
    <property type="molecule type" value="Genomic_DNA"/>
</dbReference>
<keyword evidence="12" id="KW-0067">ATP-binding</keyword>
<evidence type="ECO:0000256" key="4">
    <source>
        <dbReference type="ARBA" id="ARBA00008663"/>
    </source>
</evidence>
<evidence type="ECO:0000256" key="11">
    <source>
        <dbReference type="ARBA" id="ARBA00022777"/>
    </source>
</evidence>
<name>G9Y293_HAFAL</name>
<evidence type="ECO:0000256" key="1">
    <source>
        <dbReference type="ARBA" id="ARBA00001946"/>
    </source>
</evidence>
<feature type="domain" description="Pyruvate kinase C-terminal" evidence="19">
    <location>
        <begin position="372"/>
        <end position="486"/>
    </location>
</feature>
<keyword evidence="8 17" id="KW-0808">Transferase</keyword>
<dbReference type="InterPro" id="IPR015793">
    <property type="entry name" value="Pyrv_Knase_brl"/>
</dbReference>
<gene>
    <name evidence="20" type="ORF">HMPREF0454_00705</name>
</gene>
<dbReference type="InterPro" id="IPR015795">
    <property type="entry name" value="Pyrv_Knase_C"/>
</dbReference>
<evidence type="ECO:0000256" key="2">
    <source>
        <dbReference type="ARBA" id="ARBA00001958"/>
    </source>
</evidence>
<comment type="cofactor">
    <cofactor evidence="1">
        <name>Mg(2+)</name>
        <dbReference type="ChEBI" id="CHEBI:18420"/>
    </cofactor>
</comment>
<evidence type="ECO:0000256" key="17">
    <source>
        <dbReference type="RuleBase" id="RU000504"/>
    </source>
</evidence>
<dbReference type="Gene3D" id="3.20.20.60">
    <property type="entry name" value="Phosphoenolpyruvate-binding domains"/>
    <property type="match status" value="1"/>
</dbReference>
<dbReference type="SUPFAM" id="SSF51621">
    <property type="entry name" value="Phosphoenolpyruvate/pyruvate domain"/>
    <property type="match status" value="1"/>
</dbReference>
<keyword evidence="10" id="KW-0547">Nucleotide-binding</keyword>
<dbReference type="SUPFAM" id="SSF52935">
    <property type="entry name" value="PK C-terminal domain-like"/>
    <property type="match status" value="1"/>
</dbReference>
<dbReference type="InterPro" id="IPR040442">
    <property type="entry name" value="Pyrv_kinase-like_dom_sf"/>
</dbReference>
<evidence type="ECO:0000256" key="7">
    <source>
        <dbReference type="ARBA" id="ARBA00022533"/>
    </source>
</evidence>
<dbReference type="EC" id="2.7.1.40" evidence="6 16"/>
<evidence type="ECO:0000256" key="10">
    <source>
        <dbReference type="ARBA" id="ARBA00022741"/>
    </source>
</evidence>
<evidence type="ECO:0000256" key="3">
    <source>
        <dbReference type="ARBA" id="ARBA00004997"/>
    </source>
</evidence>
<evidence type="ECO:0000256" key="14">
    <source>
        <dbReference type="ARBA" id="ARBA00023152"/>
    </source>
</evidence>
<evidence type="ECO:0000256" key="12">
    <source>
        <dbReference type="ARBA" id="ARBA00022840"/>
    </source>
</evidence>
<evidence type="ECO:0000256" key="15">
    <source>
        <dbReference type="ARBA" id="ARBA00023317"/>
    </source>
</evidence>
<dbReference type="InterPro" id="IPR001697">
    <property type="entry name" value="Pyr_Knase"/>
</dbReference>
<comment type="cofactor">
    <cofactor evidence="2">
        <name>K(+)</name>
        <dbReference type="ChEBI" id="CHEBI:29103"/>
    </cofactor>
</comment>
<dbReference type="UniPathway" id="UPA00109">
    <property type="reaction ID" value="UER00188"/>
</dbReference>
<dbReference type="InterPro" id="IPR036918">
    <property type="entry name" value="Pyrv_Knase_C_sf"/>
</dbReference>
<dbReference type="PROSITE" id="PS00110">
    <property type="entry name" value="PYRUVATE_KINASE"/>
    <property type="match status" value="1"/>
</dbReference>
<organism evidence="20 21">
    <name type="scientific">Hafnia alvei ATCC 51873</name>
    <dbReference type="NCBI Taxonomy" id="1002364"/>
    <lineage>
        <taxon>Bacteria</taxon>
        <taxon>Pseudomonadati</taxon>
        <taxon>Pseudomonadota</taxon>
        <taxon>Gammaproteobacteria</taxon>
        <taxon>Enterobacterales</taxon>
        <taxon>Hafniaceae</taxon>
        <taxon>Hafnia</taxon>
    </lineage>
</organism>
<dbReference type="PRINTS" id="PR01050">
    <property type="entry name" value="PYRUVTKNASE"/>
</dbReference>
<dbReference type="Proteomes" id="UP000005959">
    <property type="component" value="Unassembled WGS sequence"/>
</dbReference>
<keyword evidence="7" id="KW-0021">Allosteric enzyme</keyword>
<keyword evidence="15 20" id="KW-0670">Pyruvate</keyword>
<dbReference type="InterPro" id="IPR011037">
    <property type="entry name" value="Pyrv_Knase-like_insert_dom_sf"/>
</dbReference>
<dbReference type="InterPro" id="IPR018209">
    <property type="entry name" value="Pyrv_Knase_AS"/>
</dbReference>
<dbReference type="PATRIC" id="fig|1002364.3.peg.642"/>
<dbReference type="Gene3D" id="2.40.33.10">
    <property type="entry name" value="PK beta-barrel domain-like"/>
    <property type="match status" value="1"/>
</dbReference>
<dbReference type="FunFam" id="2.40.33.10:FF:000002">
    <property type="entry name" value="Pyruvate kinase"/>
    <property type="match status" value="1"/>
</dbReference>
<sequence length="489" mass="52556">MLHMSTELHMSRRLRRTKIVTTLGPATDRDNNLEKIISAGANVVRLNFSHGSAEDHLARANKVREIAAKLGRHVAILGDLQGPKIRVSTFKEGKVFLNIGDKFLLDADLTTGEGDKEKVGIDYKRLPEDVVPGDILLLDDGRVQLKVLEVKGSKVFTEVTVGGPLSNNKGINKLGGGLSAEALTEKDIADIATAAKISVDYLAVSFPRTGEDINYARRLARDAGCDAKIVAKVERAEAVCSEEAMDDIILASDVVMVARGDLGVEIGDPELVGIQKQLIRRARKLNRTVITATQMMESMITNPMPTRAEVMDVANAVLDGTDAVMLSAETAAGQYPAETVAAMARVCLGAEKIPSINVSKHRLDVQFDNIEEAIAMSSMYAANHLKGVTAIIAMTESGRTALMMSRISSGLPIFAMSHRERTLNLTALYRGVTPVYFDSTSDGVAAAQDAANLLRDKGFLVSGDLVIVTQGDVMGTVGSTNTSRILRVE</sequence>
<dbReference type="Pfam" id="PF00224">
    <property type="entry name" value="PK"/>
    <property type="match status" value="1"/>
</dbReference>
<evidence type="ECO:0000259" key="18">
    <source>
        <dbReference type="Pfam" id="PF00224"/>
    </source>
</evidence>
<dbReference type="SUPFAM" id="SSF50800">
    <property type="entry name" value="PK beta-barrel domain-like"/>
    <property type="match status" value="1"/>
</dbReference>
<evidence type="ECO:0000256" key="5">
    <source>
        <dbReference type="ARBA" id="ARBA00011881"/>
    </source>
</evidence>
<dbReference type="FunFam" id="3.40.1380.20:FF:000004">
    <property type="entry name" value="Pyruvate kinase"/>
    <property type="match status" value="1"/>
</dbReference>
<comment type="pathway">
    <text evidence="3 17">Carbohydrate degradation; glycolysis; pyruvate from D-glyceraldehyde 3-phosphate: step 5/5.</text>
</comment>
<comment type="catalytic activity">
    <reaction evidence="17">
        <text>pyruvate + ATP = phosphoenolpyruvate + ADP + H(+)</text>
        <dbReference type="Rhea" id="RHEA:18157"/>
        <dbReference type="ChEBI" id="CHEBI:15361"/>
        <dbReference type="ChEBI" id="CHEBI:15378"/>
        <dbReference type="ChEBI" id="CHEBI:30616"/>
        <dbReference type="ChEBI" id="CHEBI:58702"/>
        <dbReference type="ChEBI" id="CHEBI:456216"/>
        <dbReference type="EC" id="2.7.1.40"/>
    </reaction>
</comment>
<reference evidence="20 21" key="1">
    <citation type="submission" date="2011-08" db="EMBL/GenBank/DDBJ databases">
        <authorList>
            <person name="Weinstock G."/>
            <person name="Sodergren E."/>
            <person name="Clifton S."/>
            <person name="Fulton L."/>
            <person name="Fulton B."/>
            <person name="Courtney L."/>
            <person name="Fronick C."/>
            <person name="Harrison M."/>
            <person name="Strong C."/>
            <person name="Farmer C."/>
            <person name="Delahaunty K."/>
            <person name="Markovic C."/>
            <person name="Hall O."/>
            <person name="Minx P."/>
            <person name="Tomlinson C."/>
            <person name="Mitreva M."/>
            <person name="Hou S."/>
            <person name="Chen J."/>
            <person name="Wollam A."/>
            <person name="Pepin K.H."/>
            <person name="Johnson M."/>
            <person name="Bhonagiri V."/>
            <person name="Zhang X."/>
            <person name="Suruliraj S."/>
            <person name="Warren W."/>
            <person name="Chinwalla A."/>
            <person name="Mardis E.R."/>
            <person name="Wilson R.K."/>
        </authorList>
    </citation>
    <scope>NUCLEOTIDE SEQUENCE [LARGE SCALE GENOMIC DNA]</scope>
    <source>
        <strain evidence="20 21">ATCC 51873</strain>
    </source>
</reference>
<proteinExistence type="inferred from homology"/>
<dbReference type="GO" id="GO:0030955">
    <property type="term" value="F:potassium ion binding"/>
    <property type="evidence" value="ECO:0007669"/>
    <property type="project" value="UniProtKB-UniRule"/>
</dbReference>
<dbReference type="PANTHER" id="PTHR11817">
    <property type="entry name" value="PYRUVATE KINASE"/>
    <property type="match status" value="1"/>
</dbReference>
<comment type="similarity">
    <text evidence="4 17">Belongs to the pyruvate kinase family.</text>
</comment>
<evidence type="ECO:0000313" key="21">
    <source>
        <dbReference type="Proteomes" id="UP000005959"/>
    </source>
</evidence>
<dbReference type="Gene3D" id="3.40.1380.20">
    <property type="entry name" value="Pyruvate kinase, C-terminal domain"/>
    <property type="match status" value="1"/>
</dbReference>
<evidence type="ECO:0000256" key="13">
    <source>
        <dbReference type="ARBA" id="ARBA00022842"/>
    </source>
</evidence>
<dbReference type="NCBIfam" id="TIGR01064">
    <property type="entry name" value="pyruv_kin"/>
    <property type="match status" value="1"/>
</dbReference>
<dbReference type="GO" id="GO:0016301">
    <property type="term" value="F:kinase activity"/>
    <property type="evidence" value="ECO:0007669"/>
    <property type="project" value="UniProtKB-KW"/>
</dbReference>
<dbReference type="GO" id="GO:0005524">
    <property type="term" value="F:ATP binding"/>
    <property type="evidence" value="ECO:0007669"/>
    <property type="project" value="UniProtKB-KW"/>
</dbReference>
<dbReference type="InterPro" id="IPR015813">
    <property type="entry name" value="Pyrv/PenolPyrv_kinase-like_dom"/>
</dbReference>
<dbReference type="InterPro" id="IPR015806">
    <property type="entry name" value="Pyrv_Knase_insert_dom_sf"/>
</dbReference>
<protein>
    <recommendedName>
        <fullName evidence="6 16">Pyruvate kinase</fullName>
        <ecNumber evidence="6 16">2.7.1.40</ecNumber>
    </recommendedName>
</protein>
<evidence type="ECO:0000259" key="19">
    <source>
        <dbReference type="Pfam" id="PF02887"/>
    </source>
</evidence>
<keyword evidence="14 17" id="KW-0324">Glycolysis</keyword>
<dbReference type="GO" id="GO:0004743">
    <property type="term" value="F:pyruvate kinase activity"/>
    <property type="evidence" value="ECO:0007669"/>
    <property type="project" value="UniProtKB-UniRule"/>
</dbReference>
<dbReference type="NCBIfam" id="NF004491">
    <property type="entry name" value="PRK05826.1"/>
    <property type="match status" value="1"/>
</dbReference>
<evidence type="ECO:0000256" key="9">
    <source>
        <dbReference type="ARBA" id="ARBA00022723"/>
    </source>
</evidence>